<dbReference type="RefSeq" id="XP_007510333.1">
    <property type="nucleotide sequence ID" value="XM_007510271.1"/>
</dbReference>
<reference evidence="2 3" key="1">
    <citation type="submission" date="2011-10" db="EMBL/GenBank/DDBJ databases">
        <authorList>
            <person name="Genoscope - CEA"/>
        </authorList>
    </citation>
    <scope>NUCLEOTIDE SEQUENCE [LARGE SCALE GENOMIC DNA]</scope>
    <source>
        <strain evidence="2 3">RCC 1105</strain>
    </source>
</reference>
<feature type="compositionally biased region" description="Low complexity" evidence="1">
    <location>
        <begin position="38"/>
        <end position="55"/>
    </location>
</feature>
<feature type="compositionally biased region" description="Acidic residues" evidence="1">
    <location>
        <begin position="559"/>
        <end position="570"/>
    </location>
</feature>
<feature type="region of interest" description="Disordered" evidence="1">
    <location>
        <begin position="519"/>
        <end position="639"/>
    </location>
</feature>
<dbReference type="InterPro" id="IPR040385">
    <property type="entry name" value="RABL6"/>
</dbReference>
<feature type="compositionally biased region" description="Polar residues" evidence="1">
    <location>
        <begin position="674"/>
        <end position="685"/>
    </location>
</feature>
<gene>
    <name evidence="2" type="ordered locus">Bathy11g03320</name>
</gene>
<dbReference type="GO" id="GO:0005634">
    <property type="term" value="C:nucleus"/>
    <property type="evidence" value="ECO:0007669"/>
    <property type="project" value="TreeGrafter"/>
</dbReference>
<feature type="region of interest" description="Disordered" evidence="1">
    <location>
        <begin position="1"/>
        <end position="24"/>
    </location>
</feature>
<dbReference type="Proteomes" id="UP000198341">
    <property type="component" value="Chromosome 11"/>
</dbReference>
<dbReference type="OrthoDB" id="498686at2759"/>
<feature type="compositionally biased region" description="Polar residues" evidence="1">
    <location>
        <begin position="1"/>
        <end position="17"/>
    </location>
</feature>
<dbReference type="GeneID" id="19013011"/>
<dbReference type="PANTHER" id="PTHR14932:SF1">
    <property type="entry name" value="RAB-LIKE PROTEIN 6"/>
    <property type="match status" value="1"/>
</dbReference>
<dbReference type="InterPro" id="IPR027417">
    <property type="entry name" value="P-loop_NTPase"/>
</dbReference>
<feature type="region of interest" description="Disordered" evidence="1">
    <location>
        <begin position="38"/>
        <end position="81"/>
    </location>
</feature>
<feature type="region of interest" description="Disordered" evidence="1">
    <location>
        <begin position="333"/>
        <end position="395"/>
    </location>
</feature>
<dbReference type="KEGG" id="bpg:Bathy11g03320"/>
<evidence type="ECO:0000313" key="2">
    <source>
        <dbReference type="EMBL" id="CCO18678.1"/>
    </source>
</evidence>
<feature type="compositionally biased region" description="Acidic residues" evidence="1">
    <location>
        <begin position="524"/>
        <end position="534"/>
    </location>
</feature>
<proteinExistence type="predicted"/>
<name>K8FAN0_9CHLO</name>
<protein>
    <submittedName>
        <fullName evidence="2">Unnamed protein product</fullName>
    </submittedName>
</protein>
<dbReference type="PANTHER" id="PTHR14932">
    <property type="entry name" value="RAS GTPASE-RELATED"/>
    <property type="match status" value="1"/>
</dbReference>
<evidence type="ECO:0000313" key="3">
    <source>
        <dbReference type="Proteomes" id="UP000198341"/>
    </source>
</evidence>
<feature type="compositionally biased region" description="Low complexity" evidence="1">
    <location>
        <begin position="62"/>
        <end position="74"/>
    </location>
</feature>
<organism evidence="2 3">
    <name type="scientific">Bathycoccus prasinos</name>
    <dbReference type="NCBI Taxonomy" id="41875"/>
    <lineage>
        <taxon>Eukaryota</taxon>
        <taxon>Viridiplantae</taxon>
        <taxon>Chlorophyta</taxon>
        <taxon>Mamiellophyceae</taxon>
        <taxon>Mamiellales</taxon>
        <taxon>Bathycoccaceae</taxon>
        <taxon>Bathycoccus</taxon>
    </lineage>
</organism>
<dbReference type="AlphaFoldDB" id="K8FAN0"/>
<dbReference type="PROSITE" id="PS51419">
    <property type="entry name" value="RAB"/>
    <property type="match status" value="1"/>
</dbReference>
<evidence type="ECO:0000256" key="1">
    <source>
        <dbReference type="SAM" id="MobiDB-lite"/>
    </source>
</evidence>
<dbReference type="EMBL" id="FO082268">
    <property type="protein sequence ID" value="CCO18678.1"/>
    <property type="molecule type" value="Genomic_DNA"/>
</dbReference>
<dbReference type="eggNOG" id="KOG0084">
    <property type="taxonomic scope" value="Eukaryota"/>
</dbReference>
<dbReference type="STRING" id="41875.K8FAN0"/>
<feature type="compositionally biased region" description="Basic residues" evidence="1">
    <location>
        <begin position="688"/>
        <end position="706"/>
    </location>
</feature>
<dbReference type="Gene3D" id="3.40.50.300">
    <property type="entry name" value="P-loop containing nucleotide triphosphate hydrolases"/>
    <property type="match status" value="1"/>
</dbReference>
<feature type="compositionally biased region" description="Basic and acidic residues" evidence="1">
    <location>
        <begin position="604"/>
        <end position="623"/>
    </location>
</feature>
<feature type="region of interest" description="Disordered" evidence="1">
    <location>
        <begin position="670"/>
        <end position="706"/>
    </location>
</feature>
<dbReference type="GO" id="GO:0005829">
    <property type="term" value="C:cytosol"/>
    <property type="evidence" value="ECO:0007669"/>
    <property type="project" value="TreeGrafter"/>
</dbReference>
<dbReference type="GO" id="GO:0005525">
    <property type="term" value="F:GTP binding"/>
    <property type="evidence" value="ECO:0007669"/>
    <property type="project" value="InterPro"/>
</dbReference>
<sequence>MSSSTPEQHQQRDNNAITSTSSPSTSWYSWLPAISSPFSSSNSTNSSSAFASSNPLGAMMMSTSSSQQQQQSHQQNRRQIAKMDQAIANRFKKTGEKYNVKVVLRGDSATGKTALLRRLRGGDFISEYQPTNEIKTAHVEWKAKGSLRDEIMLEVWDVVDKANARKISESLTLAHRAALMNGPVGEANGGIEEGAHTFPLDATMIDVYSNAHAAIFCVDPSKKWTYEYVLREIEKVPTHLPVAICLNFRDYPASKRILHIDDVEQEVARLFSETRPIRPFVFETSMLNNFGLKALSTFLHVPFLCLKRTNLESQLKQNTSHIVQAQEALRTMKTSGSYEQHQRKIEDSHEAKMAHERGNVGGGEAPSAGVAAPATVRKQSSFSGGGGGGGSNKDKDEDALTFAKLSNTKIGEVPLVLASAAISSAYAGVSAVAAQTPAELAENLAKNAKQFATLGLAGEGKQKNSNFKESTEEELKVKVLPQFSHLPGGKVNAVGGKQIEEPLGAMEKLILDAAEKKNGGKDDFFDDDDDDDSDNDRNGRDWDEDGTPKKSTAIRMDGWDDSDDDDDDDDEKTKKVSSPTSAEFIRTVPKTDPFFGGSKLVKTPADKAKDAEEVRLRRQREEIATSAGLKSGGKDDDEEEIDQLAKAFEYEEVKDPNSIDSFADALQPTLGFKTKNSQSMSSTDSVSKKKKEKKEKKEKKSKKASK</sequence>
<dbReference type="Pfam" id="PF08477">
    <property type="entry name" value="Roc"/>
    <property type="match status" value="1"/>
</dbReference>
<accession>K8FAN0</accession>
<keyword evidence="3" id="KW-1185">Reference proteome</keyword>
<dbReference type="SUPFAM" id="SSF52540">
    <property type="entry name" value="P-loop containing nucleoside triphosphate hydrolases"/>
    <property type="match status" value="1"/>
</dbReference>
<feature type="compositionally biased region" description="Basic and acidic residues" evidence="1">
    <location>
        <begin position="340"/>
        <end position="358"/>
    </location>
</feature>